<comment type="caution">
    <text evidence="1">The sequence shown here is derived from an EMBL/GenBank/DDBJ whole genome shotgun (WGS) entry which is preliminary data.</text>
</comment>
<reference evidence="1 2" key="1">
    <citation type="submission" date="2022-01" db="EMBL/GenBank/DDBJ databases">
        <title>Octadecabacter sp. nov., isolated from a marine alga.</title>
        <authorList>
            <person name="Jin M.S."/>
            <person name="Kim H.M."/>
            <person name="Han D.M."/>
            <person name="Jung J.J."/>
            <person name="Jeon C.O."/>
        </authorList>
    </citation>
    <scope>NUCLEOTIDE SEQUENCE [LARGE SCALE GENOMIC DNA]</scope>
    <source>
        <strain evidence="1 2">G9-8</strain>
    </source>
</reference>
<proteinExistence type="predicted"/>
<sequence>MTAEFEKHTIEDFGQKLAHLEGLLGAYLPKHTFGNELQQQVLDCNKFQFSRLKSGKRMAANWELARFVDLFDLARFGFDYRLFLQPFADFDAALKRAGVGSYGVSTAGQLRETLRQRVDPTAPIAIHRDRVLNVGGIGGDEGHGGLAYFTPRDKVTLKITLKQPVKQAGHFLLLHDFPNGRAMSCLMPSMFAPEPLSDRQTFRLPQSSSGYLAFPVSGDAGYRCLYGLHTMTNLADYIGLTDATSGVVDLTFAQVALLMDFLTHVSEKGDESVHVSFGDYLLK</sequence>
<keyword evidence="2" id="KW-1185">Reference proteome</keyword>
<evidence type="ECO:0000313" key="2">
    <source>
        <dbReference type="Proteomes" id="UP001200557"/>
    </source>
</evidence>
<evidence type="ECO:0008006" key="3">
    <source>
        <dbReference type="Google" id="ProtNLM"/>
    </source>
</evidence>
<name>A0ABS9D0X5_9RHOB</name>
<dbReference type="RefSeq" id="WP_235226367.1">
    <property type="nucleotide sequence ID" value="NZ_JAKGAQ010000003.1"/>
</dbReference>
<evidence type="ECO:0000313" key="1">
    <source>
        <dbReference type="EMBL" id="MCF2872041.1"/>
    </source>
</evidence>
<dbReference type="EMBL" id="JAKGAQ010000003">
    <property type="protein sequence ID" value="MCF2872041.1"/>
    <property type="molecule type" value="Genomic_DNA"/>
</dbReference>
<dbReference type="Proteomes" id="UP001200557">
    <property type="component" value="Unassembled WGS sequence"/>
</dbReference>
<protein>
    <recommendedName>
        <fullName evidence="3">DUF4384 domain-containing protein</fullName>
    </recommendedName>
</protein>
<gene>
    <name evidence="1" type="ORF">L0664_13280</name>
</gene>
<organism evidence="1 2">
    <name type="scientific">Octadecabacter dasysiphoniae</name>
    <dbReference type="NCBI Taxonomy" id="2909341"/>
    <lineage>
        <taxon>Bacteria</taxon>
        <taxon>Pseudomonadati</taxon>
        <taxon>Pseudomonadota</taxon>
        <taxon>Alphaproteobacteria</taxon>
        <taxon>Rhodobacterales</taxon>
        <taxon>Roseobacteraceae</taxon>
        <taxon>Octadecabacter</taxon>
    </lineage>
</organism>
<accession>A0ABS9D0X5</accession>